<gene>
    <name evidence="2" type="ORF">BDY21DRAFT_365678</name>
</gene>
<feature type="region of interest" description="Disordered" evidence="1">
    <location>
        <begin position="1"/>
        <end position="31"/>
    </location>
</feature>
<reference evidence="2" key="1">
    <citation type="journal article" date="2020" name="Stud. Mycol.">
        <title>101 Dothideomycetes genomes: a test case for predicting lifestyles and emergence of pathogens.</title>
        <authorList>
            <person name="Haridas S."/>
            <person name="Albert R."/>
            <person name="Binder M."/>
            <person name="Bloem J."/>
            <person name="Labutti K."/>
            <person name="Salamov A."/>
            <person name="Andreopoulos B."/>
            <person name="Baker S."/>
            <person name="Barry K."/>
            <person name="Bills G."/>
            <person name="Bluhm B."/>
            <person name="Cannon C."/>
            <person name="Castanera R."/>
            <person name="Culley D."/>
            <person name="Daum C."/>
            <person name="Ezra D."/>
            <person name="Gonzalez J."/>
            <person name="Henrissat B."/>
            <person name="Kuo A."/>
            <person name="Liang C."/>
            <person name="Lipzen A."/>
            <person name="Lutzoni F."/>
            <person name="Magnuson J."/>
            <person name="Mondo S."/>
            <person name="Nolan M."/>
            <person name="Ohm R."/>
            <person name="Pangilinan J."/>
            <person name="Park H.-J."/>
            <person name="Ramirez L."/>
            <person name="Alfaro M."/>
            <person name="Sun H."/>
            <person name="Tritt A."/>
            <person name="Yoshinaga Y."/>
            <person name="Zwiers L.-H."/>
            <person name="Turgeon B."/>
            <person name="Goodwin S."/>
            <person name="Spatafora J."/>
            <person name="Crous P."/>
            <person name="Grigoriev I."/>
        </authorList>
    </citation>
    <scope>NUCLEOTIDE SEQUENCE</scope>
    <source>
        <strain evidence="2">ATCC 16933</strain>
    </source>
</reference>
<evidence type="ECO:0000313" key="3">
    <source>
        <dbReference type="Proteomes" id="UP000799766"/>
    </source>
</evidence>
<sequence>MDDGGRDARPGHPSPRRGAARSLPSPGRRGVEVGRLPPALLLLLLALLLFRLLAAAQHTHGSGEASRSRAGAHALGREGSEEWERQLYGAGRQWEHPGSRTAGQGTAQAVEQQELAFRDSWGVIVETRRTRSDWRIEVDLLQMMLETTCRYCDAQ</sequence>
<dbReference type="EMBL" id="MU001688">
    <property type="protein sequence ID" value="KAF2455042.1"/>
    <property type="molecule type" value="Genomic_DNA"/>
</dbReference>
<evidence type="ECO:0000313" key="2">
    <source>
        <dbReference type="EMBL" id="KAF2455042.1"/>
    </source>
</evidence>
<dbReference type="AlphaFoldDB" id="A0A6A6NUD2"/>
<proteinExistence type="predicted"/>
<feature type="compositionally biased region" description="Basic and acidic residues" evidence="1">
    <location>
        <begin position="1"/>
        <end position="10"/>
    </location>
</feature>
<protein>
    <submittedName>
        <fullName evidence="2">Uncharacterized protein</fullName>
    </submittedName>
</protein>
<accession>A0A6A6NUD2</accession>
<keyword evidence="3" id="KW-1185">Reference proteome</keyword>
<evidence type="ECO:0000256" key="1">
    <source>
        <dbReference type="SAM" id="MobiDB-lite"/>
    </source>
</evidence>
<name>A0A6A6NUD2_9PEZI</name>
<dbReference type="Proteomes" id="UP000799766">
    <property type="component" value="Unassembled WGS sequence"/>
</dbReference>
<organism evidence="2 3">
    <name type="scientific">Lineolata rhizophorae</name>
    <dbReference type="NCBI Taxonomy" id="578093"/>
    <lineage>
        <taxon>Eukaryota</taxon>
        <taxon>Fungi</taxon>
        <taxon>Dikarya</taxon>
        <taxon>Ascomycota</taxon>
        <taxon>Pezizomycotina</taxon>
        <taxon>Dothideomycetes</taxon>
        <taxon>Dothideomycetes incertae sedis</taxon>
        <taxon>Lineolatales</taxon>
        <taxon>Lineolataceae</taxon>
        <taxon>Lineolata</taxon>
    </lineage>
</organism>